<dbReference type="EMBL" id="JRHA01000005">
    <property type="protein sequence ID" value="PQK15571.1"/>
    <property type="molecule type" value="Genomic_DNA"/>
</dbReference>
<evidence type="ECO:0000313" key="3">
    <source>
        <dbReference type="Proteomes" id="UP000237441"/>
    </source>
</evidence>
<gene>
    <name evidence="2" type="ORF">BB8028_0005g10830</name>
</gene>
<feature type="region of interest" description="Disordered" evidence="1">
    <location>
        <begin position="1"/>
        <end position="59"/>
    </location>
</feature>
<protein>
    <submittedName>
        <fullName evidence="2">Uncharacterized protein</fullName>
    </submittedName>
</protein>
<name>A0A2S7YHA4_BEABA</name>
<evidence type="ECO:0000313" key="2">
    <source>
        <dbReference type="EMBL" id="PQK15571.1"/>
    </source>
</evidence>
<dbReference type="AlphaFoldDB" id="A0A2S7YHA4"/>
<reference evidence="2 3" key="1">
    <citation type="submission" date="2016-07" db="EMBL/GenBank/DDBJ databases">
        <title>Comparative genomics of the entomopathogenic fungus Beauveria bassiana.</title>
        <authorList>
            <person name="Valero Jimenez C.A."/>
            <person name="Zwaan B.J."/>
            <person name="Van Kan J.A."/>
            <person name="Takken W."/>
            <person name="Debets A.J."/>
            <person name="Schoustra S.E."/>
            <person name="Koenraadt C.J."/>
        </authorList>
    </citation>
    <scope>NUCLEOTIDE SEQUENCE [LARGE SCALE GENOMIC DNA]</scope>
    <source>
        <strain evidence="2 3">ARSEF 8028</strain>
    </source>
</reference>
<proteinExistence type="predicted"/>
<organism evidence="2 3">
    <name type="scientific">Beauveria bassiana</name>
    <name type="common">White muscardine disease fungus</name>
    <name type="synonym">Tritirachium shiotae</name>
    <dbReference type="NCBI Taxonomy" id="176275"/>
    <lineage>
        <taxon>Eukaryota</taxon>
        <taxon>Fungi</taxon>
        <taxon>Dikarya</taxon>
        <taxon>Ascomycota</taxon>
        <taxon>Pezizomycotina</taxon>
        <taxon>Sordariomycetes</taxon>
        <taxon>Hypocreomycetidae</taxon>
        <taxon>Hypocreales</taxon>
        <taxon>Cordycipitaceae</taxon>
        <taxon>Beauveria</taxon>
    </lineage>
</organism>
<feature type="compositionally biased region" description="Basic and acidic residues" evidence="1">
    <location>
        <begin position="11"/>
        <end position="35"/>
    </location>
</feature>
<dbReference type="Proteomes" id="UP000237441">
    <property type="component" value="Unassembled WGS sequence"/>
</dbReference>
<accession>A0A2S7YHA4</accession>
<evidence type="ECO:0000256" key="1">
    <source>
        <dbReference type="SAM" id="MobiDB-lite"/>
    </source>
</evidence>
<sequence>MQNVSMPAWKYARDPDPVHLKPDRGMRLASEEPKFRTMSASPPKGSLAPQDRTYSAKSNFSHRADAASVIIFEISSVPPQYINRINE</sequence>
<comment type="caution">
    <text evidence="2">The sequence shown here is derived from an EMBL/GenBank/DDBJ whole genome shotgun (WGS) entry which is preliminary data.</text>
</comment>